<protein>
    <submittedName>
        <fullName evidence="2">Type II secretory pathway pseudopilin</fullName>
    </submittedName>
</protein>
<evidence type="ECO:0000313" key="2">
    <source>
        <dbReference type="EMBL" id="KJQ59481.1"/>
    </source>
</evidence>
<dbReference type="InterPro" id="IPR021749">
    <property type="entry name" value="ComGE"/>
</dbReference>
<dbReference type="AlphaFoldDB" id="A0AAW3H8V7"/>
<dbReference type="Pfam" id="PF11773">
    <property type="entry name" value="ComGE"/>
    <property type="match status" value="1"/>
</dbReference>
<comment type="caution">
    <text evidence="2">The sequence shown here is derived from an EMBL/GenBank/DDBJ whole genome shotgun (WGS) entry which is preliminary data.</text>
</comment>
<dbReference type="InterPro" id="IPR053468">
    <property type="entry name" value="ComGE-like"/>
</dbReference>
<feature type="transmembrane region" description="Helical" evidence="1">
    <location>
        <begin position="12"/>
        <end position="32"/>
    </location>
</feature>
<accession>A0AAW3H8V7</accession>
<name>A0AAW3H8V7_STRGN</name>
<evidence type="ECO:0000256" key="1">
    <source>
        <dbReference type="SAM" id="Phobius"/>
    </source>
</evidence>
<reference evidence="2 3" key="1">
    <citation type="submission" date="2015-02" db="EMBL/GenBank/DDBJ databases">
        <title>Evolution of amylase-binding proteins of oral streptococcal species.</title>
        <authorList>
            <person name="Haase E.M."/>
        </authorList>
    </citation>
    <scope>NUCLEOTIDE SEQUENCE [LARGE SCALE GENOMIC DNA]</scope>
    <source>
        <strain evidence="2 3">G9B</strain>
    </source>
</reference>
<gene>
    <name evidence="2" type="ORF">TZ86_01335</name>
</gene>
<keyword evidence="1" id="KW-0472">Membrane</keyword>
<keyword evidence="1" id="KW-1133">Transmembrane helix</keyword>
<dbReference type="Proteomes" id="UP000033658">
    <property type="component" value="Unassembled WGS sequence"/>
</dbReference>
<evidence type="ECO:0000313" key="3">
    <source>
        <dbReference type="Proteomes" id="UP000033658"/>
    </source>
</evidence>
<sequence length="97" mass="10926">MANLRKRQIKGTILLEALLALGVFAVIASLLLGQITQSRKEAAVILQKEEVLRVAQMALQTGQDHLSLNGIEIRIQRTKDQIRVFHQGEELIDVEKR</sequence>
<dbReference type="NCBIfam" id="NF041013">
    <property type="entry name" value="T4P_ComGE"/>
    <property type="match status" value="1"/>
</dbReference>
<organism evidence="2 3">
    <name type="scientific">Streptococcus gordonii</name>
    <dbReference type="NCBI Taxonomy" id="1302"/>
    <lineage>
        <taxon>Bacteria</taxon>
        <taxon>Bacillati</taxon>
        <taxon>Bacillota</taxon>
        <taxon>Bacilli</taxon>
        <taxon>Lactobacillales</taxon>
        <taxon>Streptococcaceae</taxon>
        <taxon>Streptococcus</taxon>
    </lineage>
</organism>
<keyword evidence="1" id="KW-0812">Transmembrane</keyword>
<dbReference type="EMBL" id="JYGL01000001">
    <property type="protein sequence ID" value="KJQ59481.1"/>
    <property type="molecule type" value="Genomic_DNA"/>
</dbReference>
<proteinExistence type="predicted"/>
<dbReference type="RefSeq" id="WP_045504498.1">
    <property type="nucleotide sequence ID" value="NZ_CABEIT010000004.1"/>
</dbReference>